<evidence type="ECO:0008006" key="5">
    <source>
        <dbReference type="Google" id="ProtNLM"/>
    </source>
</evidence>
<gene>
    <name evidence="3" type="ORF">H8Z83_01985</name>
</gene>
<dbReference type="Proteomes" id="UP000620327">
    <property type="component" value="Unassembled WGS sequence"/>
</dbReference>
<comment type="caution">
    <text evidence="3">The sequence shown here is derived from an EMBL/GenBank/DDBJ whole genome shotgun (WGS) entry which is preliminary data.</text>
</comment>
<feature type="compositionally biased region" description="Basic and acidic residues" evidence="1">
    <location>
        <begin position="92"/>
        <end position="105"/>
    </location>
</feature>
<keyword evidence="4" id="KW-1185">Reference proteome</keyword>
<sequence length="120" mass="12678">MKSRASLFLAVLLLALSLTACGKEPAKNDRNDAGSGQNSAYDAVSDPNRDNVPNNDAIIGRDDHTVTAPDTNPAPNPANEPAGDLPGASMDRMLRNGRVHDRDGDLLDGENSVTPGADRW</sequence>
<organism evidence="3 4">
    <name type="scientific">Dysosmobacter segnis</name>
    <dbReference type="NCBI Taxonomy" id="2763042"/>
    <lineage>
        <taxon>Bacteria</taxon>
        <taxon>Bacillati</taxon>
        <taxon>Bacillota</taxon>
        <taxon>Clostridia</taxon>
        <taxon>Eubacteriales</taxon>
        <taxon>Oscillospiraceae</taxon>
        <taxon>Dysosmobacter</taxon>
    </lineage>
</organism>
<protein>
    <recommendedName>
        <fullName evidence="5">Lipoprotein</fullName>
    </recommendedName>
</protein>
<evidence type="ECO:0000313" key="4">
    <source>
        <dbReference type="Proteomes" id="UP000620327"/>
    </source>
</evidence>
<evidence type="ECO:0000256" key="1">
    <source>
        <dbReference type="SAM" id="MobiDB-lite"/>
    </source>
</evidence>
<proteinExistence type="predicted"/>
<dbReference type="AlphaFoldDB" id="A0A923MFJ5"/>
<reference evidence="3" key="1">
    <citation type="submission" date="2020-08" db="EMBL/GenBank/DDBJ databases">
        <title>Genome public.</title>
        <authorList>
            <person name="Liu C."/>
            <person name="Sun Q."/>
        </authorList>
    </citation>
    <scope>NUCLEOTIDE SEQUENCE</scope>
    <source>
        <strain evidence="3">BX15</strain>
    </source>
</reference>
<dbReference type="PROSITE" id="PS51257">
    <property type="entry name" value="PROKAR_LIPOPROTEIN"/>
    <property type="match status" value="1"/>
</dbReference>
<accession>A0A923MFJ5</accession>
<feature type="chain" id="PRO_5039432735" description="Lipoprotein" evidence="2">
    <location>
        <begin position="23"/>
        <end position="120"/>
    </location>
</feature>
<evidence type="ECO:0000256" key="2">
    <source>
        <dbReference type="SAM" id="SignalP"/>
    </source>
</evidence>
<evidence type="ECO:0000313" key="3">
    <source>
        <dbReference type="EMBL" id="MBC5769120.1"/>
    </source>
</evidence>
<name>A0A923MFJ5_9FIRM</name>
<feature type="region of interest" description="Disordered" evidence="1">
    <location>
        <begin position="24"/>
        <end position="120"/>
    </location>
</feature>
<keyword evidence="2" id="KW-0732">Signal</keyword>
<dbReference type="EMBL" id="JACOQI010000001">
    <property type="protein sequence ID" value="MBC5769120.1"/>
    <property type="molecule type" value="Genomic_DNA"/>
</dbReference>
<dbReference type="RefSeq" id="WP_187013503.1">
    <property type="nucleotide sequence ID" value="NZ_JACOQI010000001.1"/>
</dbReference>
<feature type="signal peptide" evidence="2">
    <location>
        <begin position="1"/>
        <end position="22"/>
    </location>
</feature>